<organism evidence="8 9">
    <name type="scientific">Lichtheimia corymbifera JMRC:FSU:9682</name>
    <dbReference type="NCBI Taxonomy" id="1263082"/>
    <lineage>
        <taxon>Eukaryota</taxon>
        <taxon>Fungi</taxon>
        <taxon>Fungi incertae sedis</taxon>
        <taxon>Mucoromycota</taxon>
        <taxon>Mucoromycotina</taxon>
        <taxon>Mucoromycetes</taxon>
        <taxon>Mucorales</taxon>
        <taxon>Lichtheimiaceae</taxon>
        <taxon>Lichtheimia</taxon>
    </lineage>
</organism>
<keyword evidence="4" id="KW-0560">Oxidoreductase</keyword>
<evidence type="ECO:0000259" key="7">
    <source>
        <dbReference type="Pfam" id="PF02668"/>
    </source>
</evidence>
<protein>
    <submittedName>
        <fullName evidence="8">Alpha-ketoglutarate-dependent sulfonatedioxygenase</fullName>
    </submittedName>
</protein>
<evidence type="ECO:0000313" key="9">
    <source>
        <dbReference type="Proteomes" id="UP000027586"/>
    </source>
</evidence>
<feature type="domain" description="TauD/TfdA-like" evidence="7">
    <location>
        <begin position="73"/>
        <end position="338"/>
    </location>
</feature>
<evidence type="ECO:0000256" key="6">
    <source>
        <dbReference type="SAM" id="MobiDB-lite"/>
    </source>
</evidence>
<keyword evidence="3" id="KW-0223">Dioxygenase</keyword>
<evidence type="ECO:0000256" key="4">
    <source>
        <dbReference type="ARBA" id="ARBA00023002"/>
    </source>
</evidence>
<dbReference type="Pfam" id="PF02668">
    <property type="entry name" value="TauD"/>
    <property type="match status" value="1"/>
</dbReference>
<dbReference type="Gene3D" id="3.60.130.10">
    <property type="entry name" value="Clavaminate synthase-like"/>
    <property type="match status" value="1"/>
</dbReference>
<dbReference type="Proteomes" id="UP000027586">
    <property type="component" value="Unassembled WGS sequence"/>
</dbReference>
<dbReference type="VEuPathDB" id="FungiDB:LCOR_03257.1"/>
<dbReference type="PANTHER" id="PTHR30468:SF1">
    <property type="entry name" value="ALPHA-KETOGLUTARATE-DEPENDENT SULFONATE DIOXYGENASE"/>
    <property type="match status" value="1"/>
</dbReference>
<dbReference type="InterPro" id="IPR051323">
    <property type="entry name" value="AtsK-like"/>
</dbReference>
<evidence type="ECO:0000256" key="5">
    <source>
        <dbReference type="ARBA" id="ARBA00023004"/>
    </source>
</evidence>
<dbReference type="InterPro" id="IPR003819">
    <property type="entry name" value="TauD/TfdA-like"/>
</dbReference>
<comment type="similarity">
    <text evidence="1">Belongs to the TfdA dioxygenase family.</text>
</comment>
<comment type="caution">
    <text evidence="8">The sequence shown here is derived from an EMBL/GenBank/DDBJ whole genome shotgun (WGS) entry which is preliminary data.</text>
</comment>
<feature type="compositionally biased region" description="Basic and acidic residues" evidence="6">
    <location>
        <begin position="352"/>
        <end position="364"/>
    </location>
</feature>
<keyword evidence="9" id="KW-1185">Reference proteome</keyword>
<dbReference type="GO" id="GO:0046872">
    <property type="term" value="F:metal ion binding"/>
    <property type="evidence" value="ECO:0007669"/>
    <property type="project" value="UniProtKB-KW"/>
</dbReference>
<evidence type="ECO:0000256" key="3">
    <source>
        <dbReference type="ARBA" id="ARBA00022964"/>
    </source>
</evidence>
<dbReference type="SUPFAM" id="SSF51197">
    <property type="entry name" value="Clavaminate synthase-like"/>
    <property type="match status" value="1"/>
</dbReference>
<reference evidence="8" key="1">
    <citation type="submission" date="2013-08" db="EMBL/GenBank/DDBJ databases">
        <title>Gene expansion shapes genome architecture in the human pathogen Lichtheimia corymbifera: an evolutionary genomics analysis in the ancient terrestrial Mucorales (Mucoromycotina).</title>
        <authorList>
            <person name="Schwartze V.U."/>
            <person name="Winter S."/>
            <person name="Shelest E."/>
            <person name="Marcet-Houben M."/>
            <person name="Horn F."/>
            <person name="Wehner S."/>
            <person name="Hoffmann K."/>
            <person name="Riege K."/>
            <person name="Sammeth M."/>
            <person name="Nowrousian M."/>
            <person name="Valiante V."/>
            <person name="Linde J."/>
            <person name="Jacobsen I.D."/>
            <person name="Marz M."/>
            <person name="Brakhage A.A."/>
            <person name="Gabaldon T."/>
            <person name="Bocker S."/>
            <person name="Voigt K."/>
        </authorList>
    </citation>
    <scope>NUCLEOTIDE SEQUENCE [LARGE SCALE GENOMIC DNA]</scope>
    <source>
        <strain evidence="8">FSU 9682</strain>
    </source>
</reference>
<accession>A0A068RPN5</accession>
<dbReference type="STRING" id="1263082.A0A068RPN5"/>
<proteinExistence type="inferred from homology"/>
<dbReference type="PANTHER" id="PTHR30468">
    <property type="entry name" value="ALPHA-KETOGLUTARATE-DEPENDENT SULFONATE DIOXYGENASE"/>
    <property type="match status" value="1"/>
</dbReference>
<evidence type="ECO:0000256" key="1">
    <source>
        <dbReference type="ARBA" id="ARBA00005896"/>
    </source>
</evidence>
<dbReference type="EMBL" id="CBTN010000010">
    <property type="protein sequence ID" value="CDH51685.1"/>
    <property type="molecule type" value="Genomic_DNA"/>
</dbReference>
<name>A0A068RPN5_9FUNG</name>
<dbReference type="AlphaFoldDB" id="A0A068RPN5"/>
<keyword evidence="5" id="KW-0408">Iron</keyword>
<dbReference type="InterPro" id="IPR042098">
    <property type="entry name" value="TauD-like_sf"/>
</dbReference>
<sequence length="364" mass="41873">MAPPNTETTSVQDSQLAQELEQKLDLKQLAREKGRYLVYPDTKYPEIEDFEYHDPGHRADPKKASLYDNAEKIFDVTPHIGTEIHGIQLNKLTDQQKDDLALLVAERGVVFFRKQDINVHEAIELGKHYGPLHVHNTFGHPPGLPEIHVVYFDTKTPKELFNYRNPGDGWHTDVSYEKQPPGLTLLKIDWLPEVGGDTLWSSGYAAYDRLSPAWKKFVEGLEAVHSGEEQVVEAHKAGHVHRRESYEAVHPVVRTHPVTGWKALYVQPGFTRRIVGLTRRESNTVLNFLFNHIESGYDFQVRFRWEEDSVAVWDNRVTNHNAIFDYLDISARHGFRVTPQAEKPYLDPNSTSKHESELKARQQQ</sequence>
<dbReference type="OrthoDB" id="10257314at2759"/>
<dbReference type="GO" id="GO:0016706">
    <property type="term" value="F:2-oxoglutarate-dependent dioxygenase activity"/>
    <property type="evidence" value="ECO:0007669"/>
    <property type="project" value="TreeGrafter"/>
</dbReference>
<evidence type="ECO:0000313" key="8">
    <source>
        <dbReference type="EMBL" id="CDH51685.1"/>
    </source>
</evidence>
<dbReference type="GO" id="GO:0005737">
    <property type="term" value="C:cytoplasm"/>
    <property type="evidence" value="ECO:0007669"/>
    <property type="project" value="TreeGrafter"/>
</dbReference>
<evidence type="ECO:0000256" key="2">
    <source>
        <dbReference type="ARBA" id="ARBA00022723"/>
    </source>
</evidence>
<dbReference type="FunFam" id="3.60.130.10:FF:000003">
    <property type="entry name" value="Alpha-ketoglutarate-dependent taurine dioxygenase"/>
    <property type="match status" value="1"/>
</dbReference>
<gene>
    <name evidence="8" type="ORF">LCOR_03257.1</name>
</gene>
<feature type="region of interest" description="Disordered" evidence="6">
    <location>
        <begin position="340"/>
        <end position="364"/>
    </location>
</feature>
<keyword evidence="2" id="KW-0479">Metal-binding</keyword>